<protein>
    <submittedName>
        <fullName evidence="3">DHH family phosphoesterase</fullName>
    </submittedName>
</protein>
<sequence>MHKGSDSCGAHEASAEMCHQILELIEDAQTIAISGHTSPDGDALGSGLGLGLALRRAYPEKRIAFLLADDACVPRIYRFLAGADEYVPAVRYAEDPDLFISVDCPVIERLEDAAAVARRARHIVSFDHHPARNEFAEVSVRRVDSCACAVLIDEFLSEVGIEVTPEVATCLLCGVVTDTGRFQYQNADPEAFCVASHLVACGAEPARIALEVYQSQRIEYLRLESLVMGRIKTFADGRVAYSYARAEDLARCGVTPDECDGLVDVVRSVMGVEVCLFLKESPDGATVRGNLRSKCELDVSEVASHFNGGGHAAAAGFTYHGTIEDTLAAILPMLATLVGADPSGIRVEL</sequence>
<dbReference type="InterPro" id="IPR003156">
    <property type="entry name" value="DHHA1_dom"/>
</dbReference>
<dbReference type="PANTHER" id="PTHR47618:SF1">
    <property type="entry name" value="BIFUNCTIONAL OLIGORIBONUCLEASE AND PAP PHOSPHATASE NRNA"/>
    <property type="match status" value="1"/>
</dbReference>
<proteinExistence type="predicted"/>
<name>A0ABT7VA70_9ACTN</name>
<dbReference type="PANTHER" id="PTHR47618">
    <property type="entry name" value="BIFUNCTIONAL OLIGORIBONUCLEASE AND PAP PHOSPHATASE NRNA"/>
    <property type="match status" value="1"/>
</dbReference>
<dbReference type="Pfam" id="PF01368">
    <property type="entry name" value="DHH"/>
    <property type="match status" value="1"/>
</dbReference>
<dbReference type="InterPro" id="IPR001667">
    <property type="entry name" value="DDH_dom"/>
</dbReference>
<dbReference type="Gene3D" id="3.10.310.30">
    <property type="match status" value="1"/>
</dbReference>
<organism evidence="3 4">
    <name type="scientific">Enorma phocaeensis</name>
    <dbReference type="NCBI Taxonomy" id="1871019"/>
    <lineage>
        <taxon>Bacteria</taxon>
        <taxon>Bacillati</taxon>
        <taxon>Actinomycetota</taxon>
        <taxon>Coriobacteriia</taxon>
        <taxon>Coriobacteriales</taxon>
        <taxon>Coriobacteriaceae</taxon>
        <taxon>Enorma</taxon>
    </lineage>
</organism>
<dbReference type="InterPro" id="IPR051319">
    <property type="entry name" value="Oligoribo/pAp-PDE_c-di-AMP_PDE"/>
</dbReference>
<dbReference type="EMBL" id="JAUDDZ010000011">
    <property type="protein sequence ID" value="MDM8275407.1"/>
    <property type="molecule type" value="Genomic_DNA"/>
</dbReference>
<reference evidence="3 4" key="2">
    <citation type="submission" date="2023-06" db="EMBL/GenBank/DDBJ databases">
        <authorList>
            <person name="Zeman M."/>
            <person name="Kubasova T."/>
            <person name="Jahodarova E."/>
            <person name="Nykrynova M."/>
            <person name="Rychlik I."/>
        </authorList>
    </citation>
    <scope>NUCLEOTIDE SEQUENCE [LARGE SCALE GENOMIC DNA]</scope>
    <source>
        <strain evidence="3 4">154_Feed</strain>
    </source>
</reference>
<reference evidence="4" key="1">
    <citation type="submission" date="2023-06" db="EMBL/GenBank/DDBJ databases">
        <title>Identification and characterization of horizontal gene transfer across gut microbiota members of farm animals based on homology search.</title>
        <authorList>
            <person name="Zeman M."/>
            <person name="Kubasova T."/>
            <person name="Jahodarova E."/>
            <person name="Nykrynova M."/>
            <person name="Rychlik I."/>
        </authorList>
    </citation>
    <scope>NUCLEOTIDE SEQUENCE [LARGE SCALE GENOMIC DNA]</scope>
    <source>
        <strain evidence="4">154_Feed</strain>
    </source>
</reference>
<dbReference type="Pfam" id="PF02272">
    <property type="entry name" value="DHHA1"/>
    <property type="match status" value="1"/>
</dbReference>
<feature type="domain" description="DDH" evidence="1">
    <location>
        <begin position="31"/>
        <end position="175"/>
    </location>
</feature>
<accession>A0ABT7VA70</accession>
<keyword evidence="4" id="KW-1185">Reference proteome</keyword>
<dbReference type="RefSeq" id="WP_289545421.1">
    <property type="nucleotide sequence ID" value="NZ_JAUDDZ010000011.1"/>
</dbReference>
<evidence type="ECO:0000313" key="3">
    <source>
        <dbReference type="EMBL" id="MDM8275407.1"/>
    </source>
</evidence>
<evidence type="ECO:0000313" key="4">
    <source>
        <dbReference type="Proteomes" id="UP001529421"/>
    </source>
</evidence>
<dbReference type="Proteomes" id="UP001529421">
    <property type="component" value="Unassembled WGS sequence"/>
</dbReference>
<dbReference type="InterPro" id="IPR038763">
    <property type="entry name" value="DHH_sf"/>
</dbReference>
<evidence type="ECO:0000259" key="2">
    <source>
        <dbReference type="Pfam" id="PF02272"/>
    </source>
</evidence>
<comment type="caution">
    <text evidence="3">The sequence shown here is derived from an EMBL/GenBank/DDBJ whole genome shotgun (WGS) entry which is preliminary data.</text>
</comment>
<feature type="domain" description="DHHA1" evidence="2">
    <location>
        <begin position="240"/>
        <end position="330"/>
    </location>
</feature>
<dbReference type="SUPFAM" id="SSF64182">
    <property type="entry name" value="DHH phosphoesterases"/>
    <property type="match status" value="1"/>
</dbReference>
<evidence type="ECO:0000259" key="1">
    <source>
        <dbReference type="Pfam" id="PF01368"/>
    </source>
</evidence>
<dbReference type="Gene3D" id="3.90.1640.10">
    <property type="entry name" value="inorganic pyrophosphatase (n-terminal core)"/>
    <property type="match status" value="1"/>
</dbReference>
<gene>
    <name evidence="3" type="ORF">QUW28_07880</name>
</gene>